<dbReference type="KEGG" id="more:E1B28_008418"/>
<accession>A0A9P7RYH7</accession>
<dbReference type="InterPro" id="IPR021278">
    <property type="entry name" value="ATP19"/>
</dbReference>
<dbReference type="Proteomes" id="UP001049176">
    <property type="component" value="Chromosome 5"/>
</dbReference>
<dbReference type="OrthoDB" id="2094445at2759"/>
<dbReference type="PANTHER" id="PTHR28074:SF1">
    <property type="entry name" value="ATP SYNTHASE SUBUNIT K, MITOCHONDRIAL"/>
    <property type="match status" value="1"/>
</dbReference>
<dbReference type="EMBL" id="CM032185">
    <property type="protein sequence ID" value="KAG7092037.1"/>
    <property type="molecule type" value="Genomic_DNA"/>
</dbReference>
<protein>
    <submittedName>
        <fullName evidence="4">Uncharacterized protein</fullName>
    </submittedName>
</protein>
<evidence type="ECO:0000256" key="3">
    <source>
        <dbReference type="ARBA" id="ARBA00023136"/>
    </source>
</evidence>
<sequence length="87" mass="9060">MSYTILGRAIKNEHLALTVLGTVFGGAYLATRGSSSKKAEPPSTIEKIKEAIPINAGSSEEEQLIASIKSFIAEAEKADTAAGGSKH</sequence>
<comment type="caution">
    <text evidence="4">The sequence shown here is derived from an EMBL/GenBank/DDBJ whole genome shotgun (WGS) entry which is preliminary data.</text>
</comment>
<dbReference type="GO" id="GO:0031966">
    <property type="term" value="C:mitochondrial membrane"/>
    <property type="evidence" value="ECO:0007669"/>
    <property type="project" value="UniProtKB-SubCell"/>
</dbReference>
<proteinExistence type="predicted"/>
<dbReference type="PANTHER" id="PTHR28074">
    <property type="entry name" value="ATP SYNTHASE SUBUNIT K, MITOCHONDRIAL"/>
    <property type="match status" value="1"/>
</dbReference>
<keyword evidence="2" id="KW-0496">Mitochondrion</keyword>
<evidence type="ECO:0000313" key="4">
    <source>
        <dbReference type="EMBL" id="KAG7092037.1"/>
    </source>
</evidence>
<dbReference type="RefSeq" id="XP_043008507.1">
    <property type="nucleotide sequence ID" value="XM_043153223.1"/>
</dbReference>
<keyword evidence="3" id="KW-0472">Membrane</keyword>
<organism evidence="4 5">
    <name type="scientific">Marasmius oreades</name>
    <name type="common">fairy-ring Marasmius</name>
    <dbReference type="NCBI Taxonomy" id="181124"/>
    <lineage>
        <taxon>Eukaryota</taxon>
        <taxon>Fungi</taxon>
        <taxon>Dikarya</taxon>
        <taxon>Basidiomycota</taxon>
        <taxon>Agaricomycotina</taxon>
        <taxon>Agaricomycetes</taxon>
        <taxon>Agaricomycetidae</taxon>
        <taxon>Agaricales</taxon>
        <taxon>Marasmiineae</taxon>
        <taxon>Marasmiaceae</taxon>
        <taxon>Marasmius</taxon>
    </lineage>
</organism>
<dbReference type="GO" id="GO:0015986">
    <property type="term" value="P:proton motive force-driven ATP synthesis"/>
    <property type="evidence" value="ECO:0007669"/>
    <property type="project" value="TreeGrafter"/>
</dbReference>
<comment type="subcellular location">
    <subcellularLocation>
        <location evidence="1">Mitochondrion membrane</location>
    </subcellularLocation>
</comment>
<name>A0A9P7RYH7_9AGAR</name>
<dbReference type="GeneID" id="66077494"/>
<evidence type="ECO:0000256" key="1">
    <source>
        <dbReference type="ARBA" id="ARBA00004325"/>
    </source>
</evidence>
<dbReference type="Pfam" id="PF11022">
    <property type="entry name" value="ATP19"/>
    <property type="match status" value="1"/>
</dbReference>
<evidence type="ECO:0000256" key="2">
    <source>
        <dbReference type="ARBA" id="ARBA00023128"/>
    </source>
</evidence>
<keyword evidence="5" id="KW-1185">Reference proteome</keyword>
<gene>
    <name evidence="4" type="ORF">E1B28_008418</name>
</gene>
<reference evidence="4" key="1">
    <citation type="journal article" date="2021" name="Genome Biol. Evol.">
        <title>The assembled and annotated genome of the fairy-ring fungus Marasmius oreades.</title>
        <authorList>
            <person name="Hiltunen M."/>
            <person name="Ament-Velasquez S.L."/>
            <person name="Johannesson H."/>
        </authorList>
    </citation>
    <scope>NUCLEOTIDE SEQUENCE</scope>
    <source>
        <strain evidence="4">03SP1</strain>
    </source>
</reference>
<evidence type="ECO:0000313" key="5">
    <source>
        <dbReference type="Proteomes" id="UP001049176"/>
    </source>
</evidence>
<dbReference type="AlphaFoldDB" id="A0A9P7RYH7"/>